<keyword evidence="2" id="KW-0223">Dioxygenase</keyword>
<dbReference type="AlphaFoldDB" id="A0A2A4G0D8"/>
<organism evidence="2 3">
    <name type="scientific">Rhizorhabdus dicambivorans</name>
    <dbReference type="NCBI Taxonomy" id="1850238"/>
    <lineage>
        <taxon>Bacteria</taxon>
        <taxon>Pseudomonadati</taxon>
        <taxon>Pseudomonadota</taxon>
        <taxon>Alphaproteobacteria</taxon>
        <taxon>Sphingomonadales</taxon>
        <taxon>Sphingomonadaceae</taxon>
        <taxon>Rhizorhabdus</taxon>
    </lineage>
</organism>
<proteinExistence type="predicted"/>
<evidence type="ECO:0000313" key="2">
    <source>
        <dbReference type="EMBL" id="PCE44195.1"/>
    </source>
</evidence>
<reference evidence="2 3" key="1">
    <citation type="submission" date="2017-09" db="EMBL/GenBank/DDBJ databases">
        <title>The Catabolism of 3,6-Dichlorosalicylic acid is Initiated by the Cytochrome P450 Monooxygenase DsmABC in Rhizorhabdus dicambivorans Ndbn-20.</title>
        <authorList>
            <person name="Na L."/>
        </authorList>
    </citation>
    <scope>NUCLEOTIDE SEQUENCE [LARGE SCALE GENOMIC DNA]</scope>
    <source>
        <strain evidence="2 3">Ndbn-20m</strain>
    </source>
</reference>
<dbReference type="InterPro" id="IPR004360">
    <property type="entry name" value="Glyas_Fos-R_dOase_dom"/>
</dbReference>
<dbReference type="Proteomes" id="UP000218934">
    <property type="component" value="Unassembled WGS sequence"/>
</dbReference>
<sequence>MPTDGIDLRHAATPVAFLYASDRDRALDFYQRTLGLELHSSDPFGDFLVANGMLIRMTTMPDHKPGPHPAFGWDVADIEAVVTALRERGVAFLVYEGMGQDALGIWTAPDGAARIAWFNDSEDNLLSLSQTGG</sequence>
<accession>A0A2A4G0D8</accession>
<dbReference type="InterPro" id="IPR037523">
    <property type="entry name" value="VOC_core"/>
</dbReference>
<comment type="caution">
    <text evidence="2">The sequence shown here is derived from an EMBL/GenBank/DDBJ whole genome shotgun (WGS) entry which is preliminary data.</text>
</comment>
<dbReference type="InterPro" id="IPR029068">
    <property type="entry name" value="Glyas_Bleomycin-R_OHBP_Dase"/>
</dbReference>
<dbReference type="PROSITE" id="PS51819">
    <property type="entry name" value="VOC"/>
    <property type="match status" value="1"/>
</dbReference>
<keyword evidence="3" id="KW-1185">Reference proteome</keyword>
<name>A0A2A4G0D8_9SPHN</name>
<dbReference type="OrthoDB" id="9804907at2"/>
<dbReference type="Pfam" id="PF00903">
    <property type="entry name" value="Glyoxalase"/>
    <property type="match status" value="1"/>
</dbReference>
<dbReference type="EMBL" id="NWUF01000001">
    <property type="protein sequence ID" value="PCE44195.1"/>
    <property type="molecule type" value="Genomic_DNA"/>
</dbReference>
<gene>
    <name evidence="2" type="ORF">COO09_00735</name>
</gene>
<evidence type="ECO:0000259" key="1">
    <source>
        <dbReference type="PROSITE" id="PS51819"/>
    </source>
</evidence>
<evidence type="ECO:0000313" key="3">
    <source>
        <dbReference type="Proteomes" id="UP000218934"/>
    </source>
</evidence>
<keyword evidence="2" id="KW-0560">Oxidoreductase</keyword>
<dbReference type="RefSeq" id="WP_066959001.1">
    <property type="nucleotide sequence ID" value="NZ_CP023449.1"/>
</dbReference>
<dbReference type="GO" id="GO:0051213">
    <property type="term" value="F:dioxygenase activity"/>
    <property type="evidence" value="ECO:0007669"/>
    <property type="project" value="UniProtKB-KW"/>
</dbReference>
<dbReference type="SUPFAM" id="SSF54593">
    <property type="entry name" value="Glyoxalase/Bleomycin resistance protein/Dihydroxybiphenyl dioxygenase"/>
    <property type="match status" value="1"/>
</dbReference>
<protein>
    <submittedName>
        <fullName evidence="2">Glyoxalase/bleomycin resistance/dioxygenase family protein</fullName>
    </submittedName>
</protein>
<feature type="domain" description="VOC" evidence="1">
    <location>
        <begin position="11"/>
        <end position="131"/>
    </location>
</feature>
<dbReference type="Gene3D" id="3.10.180.10">
    <property type="entry name" value="2,3-Dihydroxybiphenyl 1,2-Dioxygenase, domain 1"/>
    <property type="match status" value="1"/>
</dbReference>
<dbReference type="KEGG" id="rdi:CMV14_11350"/>